<keyword evidence="9" id="KW-1185">Reference proteome</keyword>
<dbReference type="OrthoDB" id="3536214at2"/>
<accession>A0A286DKC0</accession>
<evidence type="ECO:0000256" key="1">
    <source>
        <dbReference type="ARBA" id="ARBA00004141"/>
    </source>
</evidence>
<feature type="transmembrane region" description="Helical" evidence="6">
    <location>
        <begin position="50"/>
        <end position="70"/>
    </location>
</feature>
<evidence type="ECO:0000256" key="2">
    <source>
        <dbReference type="ARBA" id="ARBA00022692"/>
    </source>
</evidence>
<dbReference type="Proteomes" id="UP000219072">
    <property type="component" value="Unassembled WGS sequence"/>
</dbReference>
<protein>
    <submittedName>
        <fullName evidence="8">RDD family protein</fullName>
    </submittedName>
</protein>
<evidence type="ECO:0000256" key="5">
    <source>
        <dbReference type="SAM" id="MobiDB-lite"/>
    </source>
</evidence>
<evidence type="ECO:0000313" key="8">
    <source>
        <dbReference type="EMBL" id="SOD59197.1"/>
    </source>
</evidence>
<evidence type="ECO:0000259" key="7">
    <source>
        <dbReference type="Pfam" id="PF06271"/>
    </source>
</evidence>
<feature type="transmembrane region" description="Helical" evidence="6">
    <location>
        <begin position="90"/>
        <end position="110"/>
    </location>
</feature>
<reference evidence="8 9" key="1">
    <citation type="submission" date="2017-09" db="EMBL/GenBank/DDBJ databases">
        <authorList>
            <person name="Ehlers B."/>
            <person name="Leendertz F.H."/>
        </authorList>
    </citation>
    <scope>NUCLEOTIDE SEQUENCE [LARGE SCALE GENOMIC DNA]</scope>
    <source>
        <strain evidence="8 9">CGMCC 4.7095</strain>
    </source>
</reference>
<dbReference type="RefSeq" id="WP_097229258.1">
    <property type="nucleotide sequence ID" value="NZ_OCNE01000001.1"/>
</dbReference>
<dbReference type="Pfam" id="PF06271">
    <property type="entry name" value="RDD"/>
    <property type="match status" value="1"/>
</dbReference>
<dbReference type="EMBL" id="OCNE01000001">
    <property type="protein sequence ID" value="SOD59197.1"/>
    <property type="molecule type" value="Genomic_DNA"/>
</dbReference>
<sequence>MIPKEAGGGRIGLATFLDVLVATFGGFLLARGTQDGSVDLGEHVLTVAGYVVAVGFVNQVFGMWVLRGSLGKLVTGLLVVRAKDGGRVGLFRAVGRWLVGYVLLVLMVAFGEGDTVGQAAGVRTVRRADLRAPAPAPTPYGDPARHGGPATAPHGNQPPRPGAR</sequence>
<proteinExistence type="predicted"/>
<evidence type="ECO:0000256" key="4">
    <source>
        <dbReference type="ARBA" id="ARBA00023136"/>
    </source>
</evidence>
<organism evidence="8 9">
    <name type="scientific">Streptomyces zhaozhouensis</name>
    <dbReference type="NCBI Taxonomy" id="1300267"/>
    <lineage>
        <taxon>Bacteria</taxon>
        <taxon>Bacillati</taxon>
        <taxon>Actinomycetota</taxon>
        <taxon>Actinomycetes</taxon>
        <taxon>Kitasatosporales</taxon>
        <taxon>Streptomycetaceae</taxon>
        <taxon>Streptomyces</taxon>
    </lineage>
</organism>
<name>A0A286DKC0_9ACTN</name>
<evidence type="ECO:0000256" key="6">
    <source>
        <dbReference type="SAM" id="Phobius"/>
    </source>
</evidence>
<keyword evidence="3 6" id="KW-1133">Transmembrane helix</keyword>
<gene>
    <name evidence="8" type="ORF">SAMN06297387_101530</name>
</gene>
<evidence type="ECO:0000256" key="3">
    <source>
        <dbReference type="ARBA" id="ARBA00022989"/>
    </source>
</evidence>
<feature type="transmembrane region" description="Helical" evidence="6">
    <location>
        <begin position="12"/>
        <end position="30"/>
    </location>
</feature>
<dbReference type="InterPro" id="IPR010432">
    <property type="entry name" value="RDD"/>
</dbReference>
<feature type="region of interest" description="Disordered" evidence="5">
    <location>
        <begin position="128"/>
        <end position="164"/>
    </location>
</feature>
<dbReference type="AlphaFoldDB" id="A0A286DKC0"/>
<evidence type="ECO:0000313" key="9">
    <source>
        <dbReference type="Proteomes" id="UP000219072"/>
    </source>
</evidence>
<keyword evidence="2 6" id="KW-0812">Transmembrane</keyword>
<comment type="subcellular location">
    <subcellularLocation>
        <location evidence="1">Membrane</location>
        <topology evidence="1">Multi-pass membrane protein</topology>
    </subcellularLocation>
</comment>
<keyword evidence="4 6" id="KW-0472">Membrane</keyword>
<dbReference type="GO" id="GO:0016020">
    <property type="term" value="C:membrane"/>
    <property type="evidence" value="ECO:0007669"/>
    <property type="project" value="UniProtKB-SubCell"/>
</dbReference>
<feature type="domain" description="RDD" evidence="7">
    <location>
        <begin position="19"/>
        <end position="108"/>
    </location>
</feature>